<organism evidence="2 3">
    <name type="scientific">Pseudovirgaria hyperparasitica</name>
    <dbReference type="NCBI Taxonomy" id="470096"/>
    <lineage>
        <taxon>Eukaryota</taxon>
        <taxon>Fungi</taxon>
        <taxon>Dikarya</taxon>
        <taxon>Ascomycota</taxon>
        <taxon>Pezizomycotina</taxon>
        <taxon>Dothideomycetes</taxon>
        <taxon>Dothideomycetes incertae sedis</taxon>
        <taxon>Acrospermales</taxon>
        <taxon>Acrospermaceae</taxon>
        <taxon>Pseudovirgaria</taxon>
    </lineage>
</organism>
<dbReference type="OrthoDB" id="1714508at2759"/>
<evidence type="ECO:0000313" key="3">
    <source>
        <dbReference type="Proteomes" id="UP000799437"/>
    </source>
</evidence>
<accession>A0A6A6VRJ7</accession>
<name>A0A6A6VRJ7_9PEZI</name>
<dbReference type="AlphaFoldDB" id="A0A6A6VRJ7"/>
<protein>
    <recommendedName>
        <fullName evidence="4">HCNGP-domain-containing protein</fullName>
    </recommendedName>
</protein>
<reference evidence="2" key="1">
    <citation type="journal article" date="2020" name="Stud. Mycol.">
        <title>101 Dothideomycetes genomes: a test case for predicting lifestyles and emergence of pathogens.</title>
        <authorList>
            <person name="Haridas S."/>
            <person name="Albert R."/>
            <person name="Binder M."/>
            <person name="Bloem J."/>
            <person name="Labutti K."/>
            <person name="Salamov A."/>
            <person name="Andreopoulos B."/>
            <person name="Baker S."/>
            <person name="Barry K."/>
            <person name="Bills G."/>
            <person name="Bluhm B."/>
            <person name="Cannon C."/>
            <person name="Castanera R."/>
            <person name="Culley D."/>
            <person name="Daum C."/>
            <person name="Ezra D."/>
            <person name="Gonzalez J."/>
            <person name="Henrissat B."/>
            <person name="Kuo A."/>
            <person name="Liang C."/>
            <person name="Lipzen A."/>
            <person name="Lutzoni F."/>
            <person name="Magnuson J."/>
            <person name="Mondo S."/>
            <person name="Nolan M."/>
            <person name="Ohm R."/>
            <person name="Pangilinan J."/>
            <person name="Park H.-J."/>
            <person name="Ramirez L."/>
            <person name="Alfaro M."/>
            <person name="Sun H."/>
            <person name="Tritt A."/>
            <person name="Yoshinaga Y."/>
            <person name="Zwiers L.-H."/>
            <person name="Turgeon B."/>
            <person name="Goodwin S."/>
            <person name="Spatafora J."/>
            <person name="Crous P."/>
            <person name="Grigoriev I."/>
        </authorList>
    </citation>
    <scope>NUCLEOTIDE SEQUENCE</scope>
    <source>
        <strain evidence="2">CBS 121739</strain>
    </source>
</reference>
<dbReference type="InterPro" id="IPR012479">
    <property type="entry name" value="SAP30BP"/>
</dbReference>
<proteinExistence type="predicted"/>
<dbReference type="Pfam" id="PF07818">
    <property type="entry name" value="HCNGP"/>
    <property type="match status" value="1"/>
</dbReference>
<sequence length="240" mass="26693">MLGLGKYDSDDDGEKNKPTRKENATYIKVLPSPTTLPNKLQSVPISKEVAHRPSTLKLAGENRTVTPLPAYQNGRMDVLMKEEATEGPLGQDYRPLSPDAANSSLVQQLTLPPVPDLGVPLSPPGSPPPKSTKLFAQFLKLKRDGIHFNQRLAKTPSIRNPNLLKKQLEFAGISEEEQHDTAMPHNIVPTGFPVCAYWEELNRIRDSIEKKTEAQQAQAHREAVDFVPALIKSRDEMDPY</sequence>
<dbReference type="PANTHER" id="PTHR13464:SF0">
    <property type="entry name" value="SAP30-BINDING PROTEIN"/>
    <property type="match status" value="1"/>
</dbReference>
<dbReference type="EMBL" id="ML996593">
    <property type="protein sequence ID" value="KAF2752823.1"/>
    <property type="molecule type" value="Genomic_DNA"/>
</dbReference>
<keyword evidence="3" id="KW-1185">Reference proteome</keyword>
<feature type="compositionally biased region" description="Basic and acidic residues" evidence="1">
    <location>
        <begin position="14"/>
        <end position="23"/>
    </location>
</feature>
<dbReference type="Proteomes" id="UP000799437">
    <property type="component" value="Unassembled WGS sequence"/>
</dbReference>
<feature type="region of interest" description="Disordered" evidence="1">
    <location>
        <begin position="1"/>
        <end position="23"/>
    </location>
</feature>
<dbReference type="PANTHER" id="PTHR13464">
    <property type="entry name" value="TRANSCRIPTIONAL REGULATOR PROTEIN HCNGP"/>
    <property type="match status" value="1"/>
</dbReference>
<gene>
    <name evidence="2" type="ORF">EJ05DRAFT_480972</name>
</gene>
<evidence type="ECO:0000313" key="2">
    <source>
        <dbReference type="EMBL" id="KAF2752823.1"/>
    </source>
</evidence>
<dbReference type="RefSeq" id="XP_033595274.1">
    <property type="nucleotide sequence ID" value="XM_033744973.1"/>
</dbReference>
<dbReference type="GeneID" id="54486027"/>
<dbReference type="GO" id="GO:0005634">
    <property type="term" value="C:nucleus"/>
    <property type="evidence" value="ECO:0007669"/>
    <property type="project" value="TreeGrafter"/>
</dbReference>
<evidence type="ECO:0000256" key="1">
    <source>
        <dbReference type="SAM" id="MobiDB-lite"/>
    </source>
</evidence>
<evidence type="ECO:0008006" key="4">
    <source>
        <dbReference type="Google" id="ProtNLM"/>
    </source>
</evidence>
<dbReference type="GO" id="GO:0006355">
    <property type="term" value="P:regulation of DNA-templated transcription"/>
    <property type="evidence" value="ECO:0007669"/>
    <property type="project" value="InterPro"/>
</dbReference>